<keyword evidence="3" id="KW-1185">Reference proteome</keyword>
<reference evidence="2 3" key="1">
    <citation type="journal article" date="2021" name="Sci. Rep.">
        <title>The genome of the diatom Chaetoceros tenuissimus carries an ancient integrated fragment of an extant virus.</title>
        <authorList>
            <person name="Hongo Y."/>
            <person name="Kimura K."/>
            <person name="Takaki Y."/>
            <person name="Yoshida Y."/>
            <person name="Baba S."/>
            <person name="Kobayashi G."/>
            <person name="Nagasaki K."/>
            <person name="Hano T."/>
            <person name="Tomaru Y."/>
        </authorList>
    </citation>
    <scope>NUCLEOTIDE SEQUENCE [LARGE SCALE GENOMIC DNA]</scope>
    <source>
        <strain evidence="2 3">NIES-3715</strain>
    </source>
</reference>
<name>A0AAD3CQD7_9STRA</name>
<sequence length="120" mass="13114">MAATNIDYGFSEKLWKANASTQIISASFSFLASILIVASTGKSFFSCKKVKRSSSKNGTANSNTAKFVLRLKKTSPYRRIIFCISASDLLYSLAFITGPFMVRSSTPQALWAVSDSNLHV</sequence>
<feature type="transmembrane region" description="Helical" evidence="1">
    <location>
        <begin position="80"/>
        <end position="102"/>
    </location>
</feature>
<keyword evidence="1" id="KW-0472">Membrane</keyword>
<gene>
    <name evidence="2" type="ORF">CTEN210_06722</name>
</gene>
<accession>A0AAD3CQD7</accession>
<organism evidence="2 3">
    <name type="scientific">Chaetoceros tenuissimus</name>
    <dbReference type="NCBI Taxonomy" id="426638"/>
    <lineage>
        <taxon>Eukaryota</taxon>
        <taxon>Sar</taxon>
        <taxon>Stramenopiles</taxon>
        <taxon>Ochrophyta</taxon>
        <taxon>Bacillariophyta</taxon>
        <taxon>Coscinodiscophyceae</taxon>
        <taxon>Chaetocerotophycidae</taxon>
        <taxon>Chaetocerotales</taxon>
        <taxon>Chaetocerotaceae</taxon>
        <taxon>Chaetoceros</taxon>
    </lineage>
</organism>
<dbReference type="AlphaFoldDB" id="A0AAD3CQD7"/>
<comment type="caution">
    <text evidence="2">The sequence shown here is derived from an EMBL/GenBank/DDBJ whole genome shotgun (WGS) entry which is preliminary data.</text>
</comment>
<evidence type="ECO:0000256" key="1">
    <source>
        <dbReference type="SAM" id="Phobius"/>
    </source>
</evidence>
<dbReference type="Proteomes" id="UP001054902">
    <property type="component" value="Unassembled WGS sequence"/>
</dbReference>
<keyword evidence="1" id="KW-1133">Transmembrane helix</keyword>
<protein>
    <submittedName>
        <fullName evidence="2">Uncharacterized protein</fullName>
    </submittedName>
</protein>
<evidence type="ECO:0000313" key="3">
    <source>
        <dbReference type="Proteomes" id="UP001054902"/>
    </source>
</evidence>
<proteinExistence type="predicted"/>
<keyword evidence="1" id="KW-0812">Transmembrane</keyword>
<dbReference type="EMBL" id="BLLK01000038">
    <property type="protein sequence ID" value="GFH50246.1"/>
    <property type="molecule type" value="Genomic_DNA"/>
</dbReference>
<feature type="transmembrane region" description="Helical" evidence="1">
    <location>
        <begin position="23"/>
        <end position="45"/>
    </location>
</feature>
<evidence type="ECO:0000313" key="2">
    <source>
        <dbReference type="EMBL" id="GFH50246.1"/>
    </source>
</evidence>